<dbReference type="Gramene" id="mRNA:HanXRQr2_Chr12g0530261">
    <property type="protein sequence ID" value="mRNA:HanXRQr2_Chr12g0530261"/>
    <property type="gene ID" value="HanXRQr2_Chr12g0530261"/>
</dbReference>
<keyword evidence="10" id="KW-1185">Reference proteome</keyword>
<feature type="domain" description="UBC core" evidence="7">
    <location>
        <begin position="379"/>
        <end position="539"/>
    </location>
</feature>
<dbReference type="CDD" id="cd23837">
    <property type="entry name" value="UBCc_UBE2O"/>
    <property type="match status" value="1"/>
</dbReference>
<dbReference type="InterPro" id="IPR000608">
    <property type="entry name" value="UBC"/>
</dbReference>
<dbReference type="PANTHER" id="PTHR46116">
    <property type="entry name" value="(E3-INDEPENDENT) E2 UBIQUITIN-CONJUGATING ENZYME"/>
    <property type="match status" value="1"/>
</dbReference>
<evidence type="ECO:0000313" key="10">
    <source>
        <dbReference type="Proteomes" id="UP000215914"/>
    </source>
</evidence>
<keyword evidence="3" id="KW-0547">Nucleotide-binding</keyword>
<evidence type="ECO:0000256" key="3">
    <source>
        <dbReference type="ARBA" id="ARBA00022741"/>
    </source>
</evidence>
<dbReference type="PROSITE" id="PS50127">
    <property type="entry name" value="UBC_2"/>
    <property type="match status" value="1"/>
</dbReference>
<dbReference type="EC" id="2.3.2.23" evidence="1"/>
<evidence type="ECO:0000259" key="7">
    <source>
        <dbReference type="PROSITE" id="PS50127"/>
    </source>
</evidence>
<proteinExistence type="predicted"/>
<keyword evidence="4" id="KW-0833">Ubl conjugation pathway</keyword>
<dbReference type="GO" id="GO:0005524">
    <property type="term" value="F:ATP binding"/>
    <property type="evidence" value="ECO:0007669"/>
    <property type="project" value="UniProtKB-KW"/>
</dbReference>
<dbReference type="FunCoup" id="A0A251SZU3">
    <property type="interactions" value="1612"/>
</dbReference>
<dbReference type="SUPFAM" id="SSF54495">
    <property type="entry name" value="UBC-like"/>
    <property type="match status" value="1"/>
</dbReference>
<reference evidence="8 10" key="1">
    <citation type="journal article" date="2017" name="Nature">
        <title>The sunflower genome provides insights into oil metabolism, flowering and Asterid evolution.</title>
        <authorList>
            <person name="Badouin H."/>
            <person name="Gouzy J."/>
            <person name="Grassa C.J."/>
            <person name="Murat F."/>
            <person name="Staton S.E."/>
            <person name="Cottret L."/>
            <person name="Lelandais-Briere C."/>
            <person name="Owens G.L."/>
            <person name="Carrere S."/>
            <person name="Mayjonade B."/>
            <person name="Legrand L."/>
            <person name="Gill N."/>
            <person name="Kane N.C."/>
            <person name="Bowers J.E."/>
            <person name="Hubner S."/>
            <person name="Bellec A."/>
            <person name="Berard A."/>
            <person name="Berges H."/>
            <person name="Blanchet N."/>
            <person name="Boniface M.C."/>
            <person name="Brunel D."/>
            <person name="Catrice O."/>
            <person name="Chaidir N."/>
            <person name="Claudel C."/>
            <person name="Donnadieu C."/>
            <person name="Faraut T."/>
            <person name="Fievet G."/>
            <person name="Helmstetter N."/>
            <person name="King M."/>
            <person name="Knapp S.J."/>
            <person name="Lai Z."/>
            <person name="Le Paslier M.C."/>
            <person name="Lippi Y."/>
            <person name="Lorenzon L."/>
            <person name="Mandel J.R."/>
            <person name="Marage G."/>
            <person name="Marchand G."/>
            <person name="Marquand E."/>
            <person name="Bret-Mestries E."/>
            <person name="Morien E."/>
            <person name="Nambeesan S."/>
            <person name="Nguyen T."/>
            <person name="Pegot-Espagnet P."/>
            <person name="Pouilly N."/>
            <person name="Raftis F."/>
            <person name="Sallet E."/>
            <person name="Schiex T."/>
            <person name="Thomas J."/>
            <person name="Vandecasteele C."/>
            <person name="Vares D."/>
            <person name="Vear F."/>
            <person name="Vautrin S."/>
            <person name="Crespi M."/>
            <person name="Mangin B."/>
            <person name="Burke J.M."/>
            <person name="Salse J."/>
            <person name="Munos S."/>
            <person name="Vincourt P."/>
            <person name="Rieseberg L.H."/>
            <person name="Langlade N.B."/>
        </authorList>
    </citation>
    <scope>NUCLEOTIDE SEQUENCE [LARGE SCALE GENOMIC DNA]</scope>
    <source>
        <strain evidence="10">cv. SF193</strain>
        <tissue evidence="8">Leaves</tissue>
    </source>
</reference>
<evidence type="ECO:0000313" key="8">
    <source>
        <dbReference type="EMBL" id="KAF5776978.1"/>
    </source>
</evidence>
<dbReference type="Proteomes" id="UP000215914">
    <property type="component" value="Chromosome 12"/>
</dbReference>
<keyword evidence="2" id="KW-0808">Transferase</keyword>
<dbReference type="Gene3D" id="3.10.110.10">
    <property type="entry name" value="Ubiquitin Conjugating Enzyme"/>
    <property type="match status" value="1"/>
</dbReference>
<keyword evidence="5" id="KW-0067">ATP-binding</keyword>
<feature type="region of interest" description="Disordered" evidence="6">
    <location>
        <begin position="150"/>
        <end position="169"/>
    </location>
</feature>
<evidence type="ECO:0000256" key="1">
    <source>
        <dbReference type="ARBA" id="ARBA00012486"/>
    </source>
</evidence>
<reference evidence="8" key="3">
    <citation type="submission" date="2020-06" db="EMBL/GenBank/DDBJ databases">
        <title>Helianthus annuus Genome sequencing and assembly Release 2.</title>
        <authorList>
            <person name="Gouzy J."/>
            <person name="Langlade N."/>
            <person name="Munos S."/>
        </authorList>
    </citation>
    <scope>NUCLEOTIDE SEQUENCE</scope>
    <source>
        <tissue evidence="8">Leaves</tissue>
    </source>
</reference>
<dbReference type="AlphaFoldDB" id="A0A251SZU3"/>
<dbReference type="FunFam" id="3.10.110.10:FF:000028">
    <property type="entry name" value="Probable ubiquitin-conjugating enzyme E2 23"/>
    <property type="match status" value="1"/>
</dbReference>
<evidence type="ECO:0000256" key="2">
    <source>
        <dbReference type="ARBA" id="ARBA00022679"/>
    </source>
</evidence>
<dbReference type="Pfam" id="PF00179">
    <property type="entry name" value="UQ_con"/>
    <property type="match status" value="1"/>
</dbReference>
<organism evidence="9 10">
    <name type="scientific">Helianthus annuus</name>
    <name type="common">Common sunflower</name>
    <dbReference type="NCBI Taxonomy" id="4232"/>
    <lineage>
        <taxon>Eukaryota</taxon>
        <taxon>Viridiplantae</taxon>
        <taxon>Streptophyta</taxon>
        <taxon>Embryophyta</taxon>
        <taxon>Tracheophyta</taxon>
        <taxon>Spermatophyta</taxon>
        <taxon>Magnoliopsida</taxon>
        <taxon>eudicotyledons</taxon>
        <taxon>Gunneridae</taxon>
        <taxon>Pentapetalae</taxon>
        <taxon>asterids</taxon>
        <taxon>campanulids</taxon>
        <taxon>Asterales</taxon>
        <taxon>Asteraceae</taxon>
        <taxon>Asteroideae</taxon>
        <taxon>Heliantheae alliance</taxon>
        <taxon>Heliantheae</taxon>
        <taxon>Helianthus</taxon>
    </lineage>
</organism>
<gene>
    <name evidence="9" type="ORF">HannXRQ_Chr12g0361501</name>
    <name evidence="8" type="ORF">HanXRQr2_Chr12g0530261</name>
</gene>
<evidence type="ECO:0000256" key="5">
    <source>
        <dbReference type="ARBA" id="ARBA00022840"/>
    </source>
</evidence>
<dbReference type="PANTHER" id="PTHR46116:SF41">
    <property type="entry name" value="UBIQUITIN-CONJUGATING ENZYME E2 25-RELATED"/>
    <property type="match status" value="1"/>
</dbReference>
<dbReference type="EMBL" id="CM007901">
    <property type="protein sequence ID" value="OTG04370.1"/>
    <property type="molecule type" value="Genomic_DNA"/>
</dbReference>
<dbReference type="InterPro" id="IPR016135">
    <property type="entry name" value="UBQ-conjugating_enzyme/RWD"/>
</dbReference>
<dbReference type="STRING" id="4232.A0A251SZU3"/>
<accession>A0A251SZU3</accession>
<sequence>MESRKRVFWGGSSSAADPDVIEIAPPLLDRTAITKAKGKQKEVAYHEIIDVDMDEDCDDVMFLEAKVESDKKAKVGTGSSLGSSSAANSGLNNFIDLDDYVDDYVFDDEYLALQAHFDDIGLPAGIEAPIPWLPDLVAMKKDKPAIPFVSQPNTVDPMPTSAFNSSSKSTTIHGQSPYFDPKPVPMHSNFTQTGNGNYLSNNFSTQVGNGSSSFPDPLGMDFKWYESFEKNIAYPQLGMNTTDMLSGTGSIYSMDDIDMLLGQDASVNWPSPISSSGLTKLKKSYEGFKKYDASVNGPSSVSSSRLAKLKKALKKIDASVNDPSSISSSSVESSSSLAKFLDGDVKKRYESFKKFDTVVDHSDHHYVKKSSAMTQPPKNWAKKIQEEWKILEKDLPDTIFVRVYESRMDLLRAVIIGAEGTPYHDGLFFFDVCFPSGYPNTPPLVHYHSGGLRINPNLYNCGKVCLSLLNTWTGVQNERWIPGTSTMLQVLVSIQGLILNAKPYFNEPGYANSSGSVHGEQSSLHYNENTLILSLKTMVYTMKKPPKYFEDLVIGHFQHHVRDILMACKAYTEGVQVGCVVKGGLQKVGEGNNSCSVKFKHDVASYVKTLVAAFERIGAKEAQEFLSLIKESSLPAAEPGPGPVLGPGPAFSPFPFPFPGPAYKPTSPSYAPGYPYSSISAAYNQHW</sequence>
<evidence type="ECO:0000256" key="4">
    <source>
        <dbReference type="ARBA" id="ARBA00022786"/>
    </source>
</evidence>
<dbReference type="SMART" id="SM00212">
    <property type="entry name" value="UBCc"/>
    <property type="match status" value="1"/>
</dbReference>
<evidence type="ECO:0000256" key="6">
    <source>
        <dbReference type="SAM" id="MobiDB-lite"/>
    </source>
</evidence>
<dbReference type="InParanoid" id="A0A251SZU3"/>
<reference evidence="9" key="2">
    <citation type="submission" date="2017-02" db="EMBL/GenBank/DDBJ databases">
        <title>Sunflower complete genome.</title>
        <authorList>
            <person name="Langlade N."/>
            <person name="Munos S."/>
        </authorList>
    </citation>
    <scope>NUCLEOTIDE SEQUENCE [LARGE SCALE GENOMIC DNA]</scope>
    <source>
        <tissue evidence="9">Leaves</tissue>
    </source>
</reference>
<dbReference type="EMBL" id="MNCJ02000327">
    <property type="protein sequence ID" value="KAF5776978.1"/>
    <property type="molecule type" value="Genomic_DNA"/>
</dbReference>
<name>A0A251SZU3_HELAN</name>
<evidence type="ECO:0000313" key="9">
    <source>
        <dbReference type="EMBL" id="OTG04370.1"/>
    </source>
</evidence>
<dbReference type="GO" id="GO:0061631">
    <property type="term" value="F:ubiquitin conjugating enzyme activity"/>
    <property type="evidence" value="ECO:0000318"/>
    <property type="project" value="GO_Central"/>
</dbReference>
<protein>
    <recommendedName>
        <fullName evidence="1">E2 ubiquitin-conjugating enzyme</fullName>
        <ecNumber evidence="1">2.3.2.23</ecNumber>
    </recommendedName>
</protein>